<keyword evidence="1" id="KW-0812">Transmembrane</keyword>
<organism evidence="2 3">
    <name type="scientific">Cuscuta campestris</name>
    <dbReference type="NCBI Taxonomy" id="132261"/>
    <lineage>
        <taxon>Eukaryota</taxon>
        <taxon>Viridiplantae</taxon>
        <taxon>Streptophyta</taxon>
        <taxon>Embryophyta</taxon>
        <taxon>Tracheophyta</taxon>
        <taxon>Spermatophyta</taxon>
        <taxon>Magnoliopsida</taxon>
        <taxon>eudicotyledons</taxon>
        <taxon>Gunneridae</taxon>
        <taxon>Pentapetalae</taxon>
        <taxon>asterids</taxon>
        <taxon>lamiids</taxon>
        <taxon>Solanales</taxon>
        <taxon>Convolvulaceae</taxon>
        <taxon>Cuscuteae</taxon>
        <taxon>Cuscuta</taxon>
        <taxon>Cuscuta subgen. Grammica</taxon>
        <taxon>Cuscuta sect. Cleistogrammica</taxon>
    </lineage>
</organism>
<dbReference type="EMBL" id="OOIL02000725">
    <property type="protein sequence ID" value="VFQ68741.1"/>
    <property type="molecule type" value="Genomic_DNA"/>
</dbReference>
<dbReference type="Proteomes" id="UP000595140">
    <property type="component" value="Unassembled WGS sequence"/>
</dbReference>
<proteinExistence type="predicted"/>
<sequence>MAKLQSSYSSAPLALFWKRRGHLVFALLVMLSVTTVIAFLIRGGIDSCDCRRGVGSGKVFGGNLQDFKQIGPAGIRGSPLSFMKSKHVLLVSHELSLSGNASQGVARVAGSSYWSKSSCSSPSSLADSLVFLLGACDLSEWQEAHLGPRAHAHPLQV</sequence>
<keyword evidence="3" id="KW-1185">Reference proteome</keyword>
<reference evidence="2 3" key="1">
    <citation type="submission" date="2018-04" db="EMBL/GenBank/DDBJ databases">
        <authorList>
            <person name="Vogel A."/>
        </authorList>
    </citation>
    <scope>NUCLEOTIDE SEQUENCE [LARGE SCALE GENOMIC DNA]</scope>
</reference>
<protein>
    <submittedName>
        <fullName evidence="2">Uncharacterized protein</fullName>
    </submittedName>
</protein>
<keyword evidence="1" id="KW-0472">Membrane</keyword>
<evidence type="ECO:0000256" key="1">
    <source>
        <dbReference type="SAM" id="Phobius"/>
    </source>
</evidence>
<accession>A0A484KRX9</accession>
<feature type="transmembrane region" description="Helical" evidence="1">
    <location>
        <begin position="21"/>
        <end position="41"/>
    </location>
</feature>
<keyword evidence="1" id="KW-1133">Transmembrane helix</keyword>
<evidence type="ECO:0000313" key="2">
    <source>
        <dbReference type="EMBL" id="VFQ68741.1"/>
    </source>
</evidence>
<gene>
    <name evidence="2" type="ORF">CCAM_LOCUS10517</name>
</gene>
<dbReference type="AlphaFoldDB" id="A0A484KRX9"/>
<evidence type="ECO:0000313" key="3">
    <source>
        <dbReference type="Proteomes" id="UP000595140"/>
    </source>
</evidence>
<name>A0A484KRX9_9ASTE</name>